<dbReference type="Pfam" id="PF07157">
    <property type="entry name" value="DNA_circ_N"/>
    <property type="match status" value="1"/>
</dbReference>
<dbReference type="RefSeq" id="WP_131311508.1">
    <property type="nucleotide sequence ID" value="NZ_SJFN01000045.1"/>
</dbReference>
<dbReference type="OrthoDB" id="378644at2"/>
<evidence type="ECO:0000313" key="2">
    <source>
        <dbReference type="EMBL" id="TBW33352.1"/>
    </source>
</evidence>
<dbReference type="EMBL" id="SJFN01000045">
    <property type="protein sequence ID" value="TBW33352.1"/>
    <property type="molecule type" value="Genomic_DNA"/>
</dbReference>
<organism evidence="2 3">
    <name type="scientific">Siculibacillus lacustris</name>
    <dbReference type="NCBI Taxonomy" id="1549641"/>
    <lineage>
        <taxon>Bacteria</taxon>
        <taxon>Pseudomonadati</taxon>
        <taxon>Pseudomonadota</taxon>
        <taxon>Alphaproteobacteria</taxon>
        <taxon>Hyphomicrobiales</taxon>
        <taxon>Ancalomicrobiaceae</taxon>
        <taxon>Siculibacillus</taxon>
    </lineage>
</organism>
<dbReference type="AlphaFoldDB" id="A0A4Q9VF37"/>
<dbReference type="Proteomes" id="UP000292781">
    <property type="component" value="Unassembled WGS sequence"/>
</dbReference>
<evidence type="ECO:0000259" key="1">
    <source>
        <dbReference type="Pfam" id="PF07157"/>
    </source>
</evidence>
<keyword evidence="3" id="KW-1185">Reference proteome</keyword>
<proteinExistence type="predicted"/>
<feature type="domain" description="DNA circulation N-terminal" evidence="1">
    <location>
        <begin position="11"/>
        <end position="93"/>
    </location>
</feature>
<sequence>MTRDWLSTLWPASWQGVPFWVEKDTHAGKRRIASHEFPGRDDPLHEDLGSGVARWQVTAYFASDTADADAAILLAALDQPGPGLLVLPIDGPVAARAHEWHRERERDKAGYVAWQITFLREGATAILATQASLGQSVFDAVDGLSAALGLLATAYDLMGTVDWVTAAVTDGLVDLVAGLDLVAGTILDDAVAALAVTSTLTAVVAAIEDGTDFALASDVVSGFAGLGLDALATGVDAGAVILALARKIGDLAIEADSAAGPDRVRDAFAPWTIADPDAAPVTAATTCRLAMARNGVRLDVVQRLVGLAVTAEAIVRATYASRQEGVAARADFVVATERALVAMDSLGAAEAAEPSTALVAVRDAAVEWLTRAIADLAPVRTIRTSAELPATVLAWVLYRDPSRGPELVSRNQVTHPGFMPRVFEALVS</sequence>
<gene>
    <name evidence="2" type="ORF">EYW49_20550</name>
</gene>
<evidence type="ECO:0000313" key="3">
    <source>
        <dbReference type="Proteomes" id="UP000292781"/>
    </source>
</evidence>
<protein>
    <recommendedName>
        <fullName evidence="1">DNA circulation N-terminal domain-containing protein</fullName>
    </recommendedName>
</protein>
<comment type="caution">
    <text evidence="2">The sequence shown here is derived from an EMBL/GenBank/DDBJ whole genome shotgun (WGS) entry which is preliminary data.</text>
</comment>
<dbReference type="InterPro" id="IPR009826">
    <property type="entry name" value="DNA_circ_N"/>
</dbReference>
<name>A0A4Q9VF37_9HYPH</name>
<accession>A0A4Q9VF37</accession>
<reference evidence="2 3" key="1">
    <citation type="submission" date="2019-02" db="EMBL/GenBank/DDBJ databases">
        <title>Siculibacillus lacustris gen. nov., sp. nov., a new rosette-forming bacterium isolated from a freshwater crater lake (Lake St. Ana, Romania).</title>
        <authorList>
            <person name="Felfoldi T."/>
            <person name="Marton Z."/>
            <person name="Szabo A."/>
            <person name="Mentes A."/>
            <person name="Boka K."/>
            <person name="Marialigeti K."/>
            <person name="Mathe I."/>
            <person name="Koncz M."/>
            <person name="Schumann P."/>
            <person name="Toth E."/>
        </authorList>
    </citation>
    <scope>NUCLEOTIDE SEQUENCE [LARGE SCALE GENOMIC DNA]</scope>
    <source>
        <strain evidence="2 3">SA-279</strain>
    </source>
</reference>